<accession>A0A9P4M262</accession>
<evidence type="ECO:0000256" key="1">
    <source>
        <dbReference type="SAM" id="MobiDB-lite"/>
    </source>
</evidence>
<dbReference type="EMBL" id="ML978131">
    <property type="protein sequence ID" value="KAF2095351.1"/>
    <property type="molecule type" value="Genomic_DNA"/>
</dbReference>
<proteinExistence type="predicted"/>
<feature type="chain" id="PRO_5040129707" evidence="2">
    <location>
        <begin position="23"/>
        <end position="168"/>
    </location>
</feature>
<keyword evidence="2" id="KW-0732">Signal</keyword>
<feature type="compositionally biased region" description="Acidic residues" evidence="1">
    <location>
        <begin position="109"/>
        <end position="127"/>
    </location>
</feature>
<feature type="compositionally biased region" description="Basic and acidic residues" evidence="1">
    <location>
        <begin position="155"/>
        <end position="168"/>
    </location>
</feature>
<sequence>MQIALSTLAALLLSSAEVLVQALPNATPTVDVNRRAPLLPVGKPLKPINPALPPVITMRPIPVNPPPTPPLPGISFINSILSNDPGLNSLLSEPAIPSPTPDPGSTDDGPGDGEEGDGEEGDGEPDEPTSSGGDESGGGGGGGGGDGCIPIELGSEERRMGRRDIPVC</sequence>
<evidence type="ECO:0000313" key="3">
    <source>
        <dbReference type="EMBL" id="KAF2095351.1"/>
    </source>
</evidence>
<feature type="compositionally biased region" description="Gly residues" evidence="1">
    <location>
        <begin position="134"/>
        <end position="147"/>
    </location>
</feature>
<gene>
    <name evidence="3" type="ORF">NA57DRAFT_59370</name>
</gene>
<reference evidence="3" key="1">
    <citation type="journal article" date="2020" name="Stud. Mycol.">
        <title>101 Dothideomycetes genomes: a test case for predicting lifestyles and emergence of pathogens.</title>
        <authorList>
            <person name="Haridas S."/>
            <person name="Albert R."/>
            <person name="Binder M."/>
            <person name="Bloem J."/>
            <person name="Labutti K."/>
            <person name="Salamov A."/>
            <person name="Andreopoulos B."/>
            <person name="Baker S."/>
            <person name="Barry K."/>
            <person name="Bills G."/>
            <person name="Bluhm B."/>
            <person name="Cannon C."/>
            <person name="Castanera R."/>
            <person name="Culley D."/>
            <person name="Daum C."/>
            <person name="Ezra D."/>
            <person name="Gonzalez J."/>
            <person name="Henrissat B."/>
            <person name="Kuo A."/>
            <person name="Liang C."/>
            <person name="Lipzen A."/>
            <person name="Lutzoni F."/>
            <person name="Magnuson J."/>
            <person name="Mondo S."/>
            <person name="Nolan M."/>
            <person name="Ohm R."/>
            <person name="Pangilinan J."/>
            <person name="Park H.-J."/>
            <person name="Ramirez L."/>
            <person name="Alfaro M."/>
            <person name="Sun H."/>
            <person name="Tritt A."/>
            <person name="Yoshinaga Y."/>
            <person name="Zwiers L.-H."/>
            <person name="Turgeon B."/>
            <person name="Goodwin S."/>
            <person name="Spatafora J."/>
            <person name="Crous P."/>
            <person name="Grigoriev I."/>
        </authorList>
    </citation>
    <scope>NUCLEOTIDE SEQUENCE</scope>
    <source>
        <strain evidence="3">CBS 133067</strain>
    </source>
</reference>
<dbReference type="Proteomes" id="UP000799772">
    <property type="component" value="Unassembled WGS sequence"/>
</dbReference>
<evidence type="ECO:0000313" key="4">
    <source>
        <dbReference type="Proteomes" id="UP000799772"/>
    </source>
</evidence>
<name>A0A9P4M262_9PEZI</name>
<organism evidence="3 4">
    <name type="scientific">Rhizodiscina lignyota</name>
    <dbReference type="NCBI Taxonomy" id="1504668"/>
    <lineage>
        <taxon>Eukaryota</taxon>
        <taxon>Fungi</taxon>
        <taxon>Dikarya</taxon>
        <taxon>Ascomycota</taxon>
        <taxon>Pezizomycotina</taxon>
        <taxon>Dothideomycetes</taxon>
        <taxon>Pleosporomycetidae</taxon>
        <taxon>Aulographales</taxon>
        <taxon>Rhizodiscinaceae</taxon>
        <taxon>Rhizodiscina</taxon>
    </lineage>
</organism>
<keyword evidence="4" id="KW-1185">Reference proteome</keyword>
<dbReference type="AlphaFoldDB" id="A0A9P4M262"/>
<evidence type="ECO:0000256" key="2">
    <source>
        <dbReference type="SAM" id="SignalP"/>
    </source>
</evidence>
<comment type="caution">
    <text evidence="3">The sequence shown here is derived from an EMBL/GenBank/DDBJ whole genome shotgun (WGS) entry which is preliminary data.</text>
</comment>
<protein>
    <submittedName>
        <fullName evidence="3">Uncharacterized protein</fullName>
    </submittedName>
</protein>
<feature type="signal peptide" evidence="2">
    <location>
        <begin position="1"/>
        <end position="22"/>
    </location>
</feature>
<feature type="region of interest" description="Disordered" evidence="1">
    <location>
        <begin position="83"/>
        <end position="168"/>
    </location>
</feature>